<name>A0A0A7RXR1_FRIPE</name>
<proteinExistence type="predicted"/>
<dbReference type="EMBL" id="CP009056">
    <property type="protein sequence ID" value="AJA44110.1"/>
    <property type="molecule type" value="Genomic_DNA"/>
</dbReference>
<evidence type="ECO:0000313" key="1">
    <source>
        <dbReference type="EMBL" id="AJA44110.1"/>
    </source>
</evidence>
<protein>
    <submittedName>
        <fullName evidence="1">Uncharacterized protein</fullName>
    </submittedName>
</protein>
<dbReference type="Proteomes" id="UP000030901">
    <property type="component" value="Chromosome"/>
</dbReference>
<reference evidence="1 2" key="1">
    <citation type="journal article" date="2014" name="Appl. Environ. Microbiol.">
        <title>Gut symbionts from distinct hosts exhibit genotoxic activity via divergent colibactin biosynthetic pathways.</title>
        <authorList>
            <person name="Engel P."/>
            <person name="Vizcaino M.I."/>
            <person name="Crawford J.M."/>
        </authorList>
    </citation>
    <scope>NUCLEOTIDE SEQUENCE [LARGE SCALE GENOMIC DNA]</scope>
    <source>
        <strain evidence="1 2">PEB0191</strain>
    </source>
</reference>
<evidence type="ECO:0000313" key="2">
    <source>
        <dbReference type="Proteomes" id="UP000030901"/>
    </source>
</evidence>
<dbReference type="KEGG" id="fpp:FPB0191_00266"/>
<dbReference type="STRING" id="1267021.FPB0191_00266"/>
<sequence>MVRFNFALPLIIDFKYDYCKKGIELRIIKLTRRPLTQVNSLNLTKKKNNCYNVITCYFEKETDIEL</sequence>
<gene>
    <name evidence="1" type="ORF">FPB0191_00266</name>
</gene>
<keyword evidence="2" id="KW-1185">Reference proteome</keyword>
<organism evidence="1 2">
    <name type="scientific">Frischella perrara</name>
    <dbReference type="NCBI Taxonomy" id="1267021"/>
    <lineage>
        <taxon>Bacteria</taxon>
        <taxon>Pseudomonadati</taxon>
        <taxon>Pseudomonadota</taxon>
        <taxon>Gammaproteobacteria</taxon>
        <taxon>Orbales</taxon>
        <taxon>Orbaceae</taxon>
        <taxon>Frischella</taxon>
    </lineage>
</organism>
<dbReference type="HOGENOM" id="CLU_2824862_0_0_6"/>
<dbReference type="AlphaFoldDB" id="A0A0A7RXR1"/>
<accession>A0A0A7RXR1</accession>